<accession>A0A317XWN9</accession>
<gene>
    <name evidence="2" type="ORF">BCV70DRAFT_230440</name>
</gene>
<evidence type="ECO:0000256" key="1">
    <source>
        <dbReference type="SAM" id="SignalP"/>
    </source>
</evidence>
<dbReference type="AlphaFoldDB" id="A0A317XWN9"/>
<feature type="signal peptide" evidence="1">
    <location>
        <begin position="1"/>
        <end position="24"/>
    </location>
</feature>
<evidence type="ECO:0000313" key="2">
    <source>
        <dbReference type="EMBL" id="PWZ02308.1"/>
    </source>
</evidence>
<keyword evidence="1" id="KW-0732">Signal</keyword>
<organism evidence="2 3">
    <name type="scientific">Testicularia cyperi</name>
    <dbReference type="NCBI Taxonomy" id="1882483"/>
    <lineage>
        <taxon>Eukaryota</taxon>
        <taxon>Fungi</taxon>
        <taxon>Dikarya</taxon>
        <taxon>Basidiomycota</taxon>
        <taxon>Ustilaginomycotina</taxon>
        <taxon>Ustilaginomycetes</taxon>
        <taxon>Ustilaginales</taxon>
        <taxon>Anthracoideaceae</taxon>
        <taxon>Testicularia</taxon>
    </lineage>
</organism>
<dbReference type="Proteomes" id="UP000246740">
    <property type="component" value="Unassembled WGS sequence"/>
</dbReference>
<feature type="chain" id="PRO_5016404895" evidence="1">
    <location>
        <begin position="25"/>
        <end position="186"/>
    </location>
</feature>
<protein>
    <submittedName>
        <fullName evidence="2">Uncharacterized protein</fullName>
    </submittedName>
</protein>
<name>A0A317XWN9_9BASI</name>
<reference evidence="2 3" key="1">
    <citation type="journal article" date="2018" name="Mol. Biol. Evol.">
        <title>Broad Genomic Sampling Reveals a Smut Pathogenic Ancestry of the Fungal Clade Ustilaginomycotina.</title>
        <authorList>
            <person name="Kijpornyongpan T."/>
            <person name="Mondo S.J."/>
            <person name="Barry K."/>
            <person name="Sandor L."/>
            <person name="Lee J."/>
            <person name="Lipzen A."/>
            <person name="Pangilinan J."/>
            <person name="LaButti K."/>
            <person name="Hainaut M."/>
            <person name="Henrissat B."/>
            <person name="Grigoriev I.V."/>
            <person name="Spatafora J.W."/>
            <person name="Aime M.C."/>
        </authorList>
    </citation>
    <scope>NUCLEOTIDE SEQUENCE [LARGE SCALE GENOMIC DNA]</scope>
    <source>
        <strain evidence="2 3">MCA 3645</strain>
    </source>
</reference>
<proteinExistence type="predicted"/>
<dbReference type="EMBL" id="KZ819189">
    <property type="protein sequence ID" value="PWZ02308.1"/>
    <property type="molecule type" value="Genomic_DNA"/>
</dbReference>
<keyword evidence="3" id="KW-1185">Reference proteome</keyword>
<evidence type="ECO:0000313" key="3">
    <source>
        <dbReference type="Proteomes" id="UP000246740"/>
    </source>
</evidence>
<sequence length="186" mass="21089">MKASVLLGVASLTMAISTLPRADAASPHRMIRQHKRDDDHNYDPYLYDLCFTRADIYKHIKDHRGVACQRTTDHWYDAANVDIGYQDSQSNTGGQRYDCVYMRADGNESDFWTWTPNAGDFCAIWDEGWCDMDEENIDLVCPPMSPAQLSQYQANEKTKGSTAKFYINGHYIDDVVSPPPSGPLPR</sequence>
<dbReference type="InParanoid" id="A0A317XWN9"/>